<gene>
    <name evidence="1" type="ORF">MTR67_007488</name>
</gene>
<reference evidence="1" key="1">
    <citation type="submission" date="2023-08" db="EMBL/GenBank/DDBJ databases">
        <title>A de novo genome assembly of Solanum verrucosum Schlechtendal, a Mexican diploid species geographically isolated from the other diploid A-genome species in potato relatives.</title>
        <authorList>
            <person name="Hosaka K."/>
        </authorList>
    </citation>
    <scope>NUCLEOTIDE SEQUENCE</scope>
    <source>
        <tissue evidence="1">Young leaves</tissue>
    </source>
</reference>
<name>A0AAF0Q0B2_SOLVR</name>
<sequence>MLHKGSKSSFVADVKAKQCLDTTVEELKEAVLRKSGEAFSQGGDGVLRYQDHLCVPNIDDLREHILKEAHSSRGTQFTSQFWKSFQKGLGTKVKLNTSFHPQIDGYQSSISIAPFEAIYRRRCRSPIGWFEVGEVALIGPELVHEAIEKAERGQNRPKSTKVLCRC</sequence>
<protein>
    <submittedName>
        <fullName evidence="1">Uncharacterized protein</fullName>
    </submittedName>
</protein>
<keyword evidence="2" id="KW-1185">Reference proteome</keyword>
<accession>A0AAF0Q0B2</accession>
<evidence type="ECO:0000313" key="1">
    <source>
        <dbReference type="EMBL" id="WMV14103.1"/>
    </source>
</evidence>
<dbReference type="InterPro" id="IPR036397">
    <property type="entry name" value="RNaseH_sf"/>
</dbReference>
<dbReference type="GO" id="GO:0003676">
    <property type="term" value="F:nucleic acid binding"/>
    <property type="evidence" value="ECO:0007669"/>
    <property type="project" value="InterPro"/>
</dbReference>
<dbReference type="SUPFAM" id="SSF53098">
    <property type="entry name" value="Ribonuclease H-like"/>
    <property type="match status" value="1"/>
</dbReference>
<organism evidence="1 2">
    <name type="scientific">Solanum verrucosum</name>
    <dbReference type="NCBI Taxonomy" id="315347"/>
    <lineage>
        <taxon>Eukaryota</taxon>
        <taxon>Viridiplantae</taxon>
        <taxon>Streptophyta</taxon>
        <taxon>Embryophyta</taxon>
        <taxon>Tracheophyta</taxon>
        <taxon>Spermatophyta</taxon>
        <taxon>Magnoliopsida</taxon>
        <taxon>eudicotyledons</taxon>
        <taxon>Gunneridae</taxon>
        <taxon>Pentapetalae</taxon>
        <taxon>asterids</taxon>
        <taxon>lamiids</taxon>
        <taxon>Solanales</taxon>
        <taxon>Solanaceae</taxon>
        <taxon>Solanoideae</taxon>
        <taxon>Solaneae</taxon>
        <taxon>Solanum</taxon>
    </lineage>
</organism>
<evidence type="ECO:0000313" key="2">
    <source>
        <dbReference type="Proteomes" id="UP001234989"/>
    </source>
</evidence>
<dbReference type="Gene3D" id="3.30.420.10">
    <property type="entry name" value="Ribonuclease H-like superfamily/Ribonuclease H"/>
    <property type="match status" value="1"/>
</dbReference>
<dbReference type="PANTHER" id="PTHR45835">
    <property type="entry name" value="YALI0A06105P"/>
    <property type="match status" value="1"/>
</dbReference>
<dbReference type="AlphaFoldDB" id="A0AAF0Q0B2"/>
<dbReference type="InterPro" id="IPR012337">
    <property type="entry name" value="RNaseH-like_sf"/>
</dbReference>
<proteinExistence type="predicted"/>
<dbReference type="EMBL" id="CP133613">
    <property type="protein sequence ID" value="WMV14103.1"/>
    <property type="molecule type" value="Genomic_DNA"/>
</dbReference>
<dbReference type="PANTHER" id="PTHR45835:SF108">
    <property type="entry name" value="INTEGRASE ZINC-BINDING DOMAIN-CONTAINING PROTEIN"/>
    <property type="match status" value="1"/>
</dbReference>
<dbReference type="Proteomes" id="UP001234989">
    <property type="component" value="Chromosome 2"/>
</dbReference>